<evidence type="ECO:0000256" key="2">
    <source>
        <dbReference type="ARBA" id="ARBA00023002"/>
    </source>
</evidence>
<dbReference type="GO" id="GO:0051287">
    <property type="term" value="F:NAD binding"/>
    <property type="evidence" value="ECO:0007669"/>
    <property type="project" value="InterPro"/>
</dbReference>
<name>A0A5C7FG12_9BACI</name>
<evidence type="ECO:0000313" key="7">
    <source>
        <dbReference type="EMBL" id="WWD81099.1"/>
    </source>
</evidence>
<dbReference type="Gene3D" id="3.40.50.720">
    <property type="entry name" value="NAD(P)-binding Rossmann-like Domain"/>
    <property type="match status" value="2"/>
</dbReference>
<dbReference type="SUPFAM" id="SSF51735">
    <property type="entry name" value="NAD(P)-binding Rossmann-fold domains"/>
    <property type="match status" value="1"/>
</dbReference>
<dbReference type="AlphaFoldDB" id="A0A5C7FG12"/>
<keyword evidence="2 4" id="KW-0560">Oxidoreductase</keyword>
<dbReference type="FunFam" id="3.40.50.720:FF:000363">
    <property type="entry name" value="D-isomer specific 2-hydroxyacid dehydrogenase"/>
    <property type="match status" value="1"/>
</dbReference>
<dbReference type="RefSeq" id="WP_147804144.1">
    <property type="nucleotide sequence ID" value="NZ_CP144914.1"/>
</dbReference>
<protein>
    <submittedName>
        <fullName evidence="7">D-2-hydroxyacid dehydrogenase</fullName>
    </submittedName>
</protein>
<sequence>MVIVSSANILQEIQSDFISKYPDLDFRFCNDISEAERELSEAEILITLGEDLVPEHINMAKNLKWIMVISAGMDKMPFEAIAERNIFVTNAKGIHAVPMAEYTIHMMLHTARQATVVLEQERQRVWDRSPVMMELHSKTVCIVGAGAIGTEIARLAAAFRMKTVGVNQSGRNIDYFDEIFPVKELRSALQHADFVISVLPKTPETDDLFSGEAFKAMDKHAVFINIGRGNVVNEKALIDALDKNELHEAVLDVFKEEPLPSSHAFWSHPKITVTPHLSGISPQYQPRAFKMFSSNLNVYLSGEGEYINPVDTVKGY</sequence>
<proteinExistence type="inferred from homology"/>
<dbReference type="InterPro" id="IPR006139">
    <property type="entry name" value="D-isomer_2_OHA_DH_cat_dom"/>
</dbReference>
<evidence type="ECO:0000256" key="3">
    <source>
        <dbReference type="ARBA" id="ARBA00023027"/>
    </source>
</evidence>
<keyword evidence="8" id="KW-1185">Reference proteome</keyword>
<feature type="domain" description="D-isomer specific 2-hydroxyacid dehydrogenase catalytic" evidence="5">
    <location>
        <begin position="11"/>
        <end position="303"/>
    </location>
</feature>
<evidence type="ECO:0000313" key="8">
    <source>
        <dbReference type="Proteomes" id="UP000321816"/>
    </source>
</evidence>
<feature type="domain" description="D-isomer specific 2-hydroxyacid dehydrogenase NAD-binding" evidence="6">
    <location>
        <begin position="105"/>
        <end position="278"/>
    </location>
</feature>
<gene>
    <name evidence="7" type="ORF">FTX54_005920</name>
</gene>
<dbReference type="CDD" id="cd05300">
    <property type="entry name" value="2-Hacid_dh_1"/>
    <property type="match status" value="1"/>
</dbReference>
<dbReference type="KEGG" id="ahal:FTX54_005920"/>
<evidence type="ECO:0000256" key="1">
    <source>
        <dbReference type="ARBA" id="ARBA00005854"/>
    </source>
</evidence>
<evidence type="ECO:0000259" key="6">
    <source>
        <dbReference type="Pfam" id="PF02826"/>
    </source>
</evidence>
<dbReference type="Proteomes" id="UP000321816">
    <property type="component" value="Chromosome"/>
</dbReference>
<dbReference type="Pfam" id="PF02826">
    <property type="entry name" value="2-Hacid_dh_C"/>
    <property type="match status" value="1"/>
</dbReference>
<dbReference type="EMBL" id="CP144914">
    <property type="protein sequence ID" value="WWD81099.1"/>
    <property type="molecule type" value="Genomic_DNA"/>
</dbReference>
<dbReference type="PANTHER" id="PTHR43333">
    <property type="entry name" value="2-HACID_DH_C DOMAIN-CONTAINING PROTEIN"/>
    <property type="match status" value="1"/>
</dbReference>
<accession>A0A5C7FG12</accession>
<evidence type="ECO:0000259" key="5">
    <source>
        <dbReference type="Pfam" id="PF00389"/>
    </source>
</evidence>
<keyword evidence="3" id="KW-0520">NAD</keyword>
<dbReference type="PANTHER" id="PTHR43333:SF1">
    <property type="entry name" value="D-ISOMER SPECIFIC 2-HYDROXYACID DEHYDROGENASE NAD-BINDING DOMAIN-CONTAINING PROTEIN"/>
    <property type="match status" value="1"/>
</dbReference>
<dbReference type="InterPro" id="IPR036291">
    <property type="entry name" value="NAD(P)-bd_dom_sf"/>
</dbReference>
<dbReference type="Pfam" id="PF00389">
    <property type="entry name" value="2-Hacid_dh"/>
    <property type="match status" value="1"/>
</dbReference>
<dbReference type="SUPFAM" id="SSF52283">
    <property type="entry name" value="Formate/glycerate dehydrogenase catalytic domain-like"/>
    <property type="match status" value="1"/>
</dbReference>
<organism evidence="7 8">
    <name type="scientific">Alkalicoccus halolimnae</name>
    <dbReference type="NCBI Taxonomy" id="1667239"/>
    <lineage>
        <taxon>Bacteria</taxon>
        <taxon>Bacillati</taxon>
        <taxon>Bacillota</taxon>
        <taxon>Bacilli</taxon>
        <taxon>Bacillales</taxon>
        <taxon>Bacillaceae</taxon>
        <taxon>Alkalicoccus</taxon>
    </lineage>
</organism>
<reference evidence="7 8" key="1">
    <citation type="submission" date="2024-01" db="EMBL/GenBank/DDBJ databases">
        <title>Complete Genome Sequence of Alkalicoccus halolimnae BZ-SZ-XJ29T, a Moderately Halophilic Bacterium Isolated from a Salt Lake.</title>
        <authorList>
            <person name="Zhao B."/>
        </authorList>
    </citation>
    <scope>NUCLEOTIDE SEQUENCE [LARGE SCALE GENOMIC DNA]</scope>
    <source>
        <strain evidence="7 8">BZ-SZ-XJ29</strain>
    </source>
</reference>
<comment type="similarity">
    <text evidence="1 4">Belongs to the D-isomer specific 2-hydroxyacid dehydrogenase family.</text>
</comment>
<dbReference type="OrthoDB" id="9805416at2"/>
<dbReference type="GO" id="GO:0016616">
    <property type="term" value="F:oxidoreductase activity, acting on the CH-OH group of donors, NAD or NADP as acceptor"/>
    <property type="evidence" value="ECO:0007669"/>
    <property type="project" value="InterPro"/>
</dbReference>
<evidence type="ECO:0000256" key="4">
    <source>
        <dbReference type="RuleBase" id="RU003719"/>
    </source>
</evidence>
<dbReference type="InterPro" id="IPR006140">
    <property type="entry name" value="D-isomer_DH_NAD-bd"/>
</dbReference>